<reference evidence="2" key="2">
    <citation type="journal article" date="2015" name="Data Brief">
        <title>Shoot transcriptome of the giant reed, Arundo donax.</title>
        <authorList>
            <person name="Barrero R.A."/>
            <person name="Guerrero F.D."/>
            <person name="Moolhuijzen P."/>
            <person name="Goolsby J.A."/>
            <person name="Tidwell J."/>
            <person name="Bellgard S.E."/>
            <person name="Bellgard M.I."/>
        </authorList>
    </citation>
    <scope>NUCLEOTIDE SEQUENCE</scope>
    <source>
        <tissue evidence="2">Shoot tissue taken approximately 20 cm above the soil surface</tissue>
    </source>
</reference>
<evidence type="ECO:0000313" key="2">
    <source>
        <dbReference type="EMBL" id="JAE25192.1"/>
    </source>
</evidence>
<organism evidence="2">
    <name type="scientific">Arundo donax</name>
    <name type="common">Giant reed</name>
    <name type="synonym">Donax arundinaceus</name>
    <dbReference type="NCBI Taxonomy" id="35708"/>
    <lineage>
        <taxon>Eukaryota</taxon>
        <taxon>Viridiplantae</taxon>
        <taxon>Streptophyta</taxon>
        <taxon>Embryophyta</taxon>
        <taxon>Tracheophyta</taxon>
        <taxon>Spermatophyta</taxon>
        <taxon>Magnoliopsida</taxon>
        <taxon>Liliopsida</taxon>
        <taxon>Poales</taxon>
        <taxon>Poaceae</taxon>
        <taxon>PACMAD clade</taxon>
        <taxon>Arundinoideae</taxon>
        <taxon>Arundineae</taxon>
        <taxon>Arundo</taxon>
    </lineage>
</organism>
<feature type="region of interest" description="Disordered" evidence="1">
    <location>
        <begin position="46"/>
        <end position="75"/>
    </location>
</feature>
<name>A0A0A9GL41_ARUDO</name>
<sequence length="100" mass="10980">MAAATEMAMLPQLQEQRAALIPFWRTQQGRRLSSCSGRRPSLTGLPLHSPISFRSSGSDISIPPVSQKGVKKPNLNDEVRTRDEANLAIASVLLIYVVHN</sequence>
<proteinExistence type="predicted"/>
<reference evidence="2" key="1">
    <citation type="submission" date="2014-09" db="EMBL/GenBank/DDBJ databases">
        <authorList>
            <person name="Magalhaes I.L.F."/>
            <person name="Oliveira U."/>
            <person name="Santos F.R."/>
            <person name="Vidigal T.H.D.A."/>
            <person name="Brescovit A.D."/>
            <person name="Santos A.J."/>
        </authorList>
    </citation>
    <scope>NUCLEOTIDE SEQUENCE</scope>
    <source>
        <tissue evidence="2">Shoot tissue taken approximately 20 cm above the soil surface</tissue>
    </source>
</reference>
<accession>A0A0A9GL41</accession>
<dbReference type="EMBL" id="GBRH01172704">
    <property type="protein sequence ID" value="JAE25192.1"/>
    <property type="molecule type" value="Transcribed_RNA"/>
</dbReference>
<dbReference type="AlphaFoldDB" id="A0A0A9GL41"/>
<protein>
    <submittedName>
        <fullName evidence="2">WD-repeat protein, putative</fullName>
    </submittedName>
</protein>
<evidence type="ECO:0000256" key="1">
    <source>
        <dbReference type="SAM" id="MobiDB-lite"/>
    </source>
</evidence>